<dbReference type="InterPro" id="IPR059000">
    <property type="entry name" value="ATPase_P-type_domA"/>
</dbReference>
<name>A0A813M9S7_9BILA</name>
<keyword evidence="12 13" id="KW-0472">Membrane</keyword>
<dbReference type="SUPFAM" id="SSF81653">
    <property type="entry name" value="Calcium ATPase, transduction domain A"/>
    <property type="match status" value="1"/>
</dbReference>
<evidence type="ECO:0000256" key="6">
    <source>
        <dbReference type="ARBA" id="ARBA00022741"/>
    </source>
</evidence>
<evidence type="ECO:0000256" key="13">
    <source>
        <dbReference type="RuleBase" id="RU361229"/>
    </source>
</evidence>
<dbReference type="GO" id="GO:0046872">
    <property type="term" value="F:metal ion binding"/>
    <property type="evidence" value="ECO:0007669"/>
    <property type="project" value="UniProtKB-KW"/>
</dbReference>
<comment type="subcellular location">
    <subcellularLocation>
        <location evidence="1 13">Endoplasmic reticulum membrane</location>
        <topology evidence="1 13">Multi-pass membrane protein</topology>
    </subcellularLocation>
</comment>
<evidence type="ECO:0000256" key="7">
    <source>
        <dbReference type="ARBA" id="ARBA00022824"/>
    </source>
</evidence>
<dbReference type="GO" id="GO:0015662">
    <property type="term" value="F:P-type ion transporter activity"/>
    <property type="evidence" value="ECO:0007669"/>
    <property type="project" value="TreeGrafter"/>
</dbReference>
<feature type="transmembrane region" description="Helical" evidence="13">
    <location>
        <begin position="1071"/>
        <end position="1092"/>
    </location>
</feature>
<dbReference type="Pfam" id="PF23143">
    <property type="entry name" value="2TM_P5A-ATPase"/>
    <property type="match status" value="1"/>
</dbReference>
<dbReference type="Pfam" id="PF00122">
    <property type="entry name" value="E1-E2_ATPase"/>
    <property type="match status" value="1"/>
</dbReference>
<accession>A0A813M9S7</accession>
<dbReference type="SFLD" id="SFLDS00003">
    <property type="entry name" value="Haloacid_Dehalogenase"/>
    <property type="match status" value="1"/>
</dbReference>
<evidence type="ECO:0000256" key="5">
    <source>
        <dbReference type="ARBA" id="ARBA00022723"/>
    </source>
</evidence>
<dbReference type="InterPro" id="IPR023298">
    <property type="entry name" value="ATPase_P-typ_TM_dom_sf"/>
</dbReference>
<feature type="transmembrane region" description="Helical" evidence="13">
    <location>
        <begin position="1153"/>
        <end position="1171"/>
    </location>
</feature>
<dbReference type="SUPFAM" id="SSF56784">
    <property type="entry name" value="HAD-like"/>
    <property type="match status" value="1"/>
</dbReference>
<dbReference type="InterPro" id="IPR018303">
    <property type="entry name" value="ATPase_P-typ_P_site"/>
</dbReference>
<dbReference type="Pfam" id="PF13246">
    <property type="entry name" value="Cation_ATPase"/>
    <property type="match status" value="1"/>
</dbReference>
<dbReference type="Pfam" id="PF06762">
    <property type="entry name" value="LMF1"/>
    <property type="match status" value="1"/>
</dbReference>
<dbReference type="InterPro" id="IPR047820">
    <property type="entry name" value="P5A-type_ATPase"/>
</dbReference>
<evidence type="ECO:0000256" key="8">
    <source>
        <dbReference type="ARBA" id="ARBA00022840"/>
    </source>
</evidence>
<dbReference type="InterPro" id="IPR023299">
    <property type="entry name" value="ATPase_P-typ_cyto_dom_N"/>
</dbReference>
<evidence type="ECO:0000256" key="14">
    <source>
        <dbReference type="SAM" id="Coils"/>
    </source>
</evidence>
<comment type="caution">
    <text evidence="19">The sequence shown here is derived from an EMBL/GenBank/DDBJ whole genome shotgun (WGS) entry which is preliminary data.</text>
</comment>
<evidence type="ECO:0000259" key="15">
    <source>
        <dbReference type="Pfam" id="PF00122"/>
    </source>
</evidence>
<dbReference type="EMBL" id="CAJNOC010000004">
    <property type="protein sequence ID" value="CAF0703841.1"/>
    <property type="molecule type" value="Genomic_DNA"/>
</dbReference>
<evidence type="ECO:0000256" key="12">
    <source>
        <dbReference type="ARBA" id="ARBA00023136"/>
    </source>
</evidence>
<dbReference type="InterPro" id="IPR057434">
    <property type="entry name" value="LMF1/2_N"/>
</dbReference>
<keyword evidence="5" id="KW-0479">Metal-binding</keyword>
<dbReference type="PROSITE" id="PS00154">
    <property type="entry name" value="ATPASE_E1_E2"/>
    <property type="match status" value="1"/>
</dbReference>
<feature type="transmembrane region" description="Helical" evidence="13">
    <location>
        <begin position="208"/>
        <end position="231"/>
    </location>
</feature>
<keyword evidence="10" id="KW-1278">Translocase</keyword>
<keyword evidence="4 13" id="KW-0812">Transmembrane</keyword>
<keyword evidence="14" id="KW-0175">Coiled coil</keyword>
<evidence type="ECO:0000259" key="17">
    <source>
        <dbReference type="Pfam" id="PF23143"/>
    </source>
</evidence>
<dbReference type="NCBIfam" id="TIGR01657">
    <property type="entry name" value="P-ATPase-V"/>
    <property type="match status" value="1"/>
</dbReference>
<sequence>MSRENDKDNPDNFLKKKKVGLNDEIESIVPYKFRPFLIHLNIAPFFIGYLVWFIIWAQKFGIEEYPELGMIITAVIAILQVLTCLFCYWFVEFRVLMQCSRMSDPEKAEVVKVTPTENNGFAELVYLHHKFILRDPNQPPVKTTWFLFQKTKYLFDTDKKQFKPLEFPLNHSLAFYMESKGYSQSEQQIQDAVSYFDLNKMVMDIPKFVELFIERATAPFFVFQVFCVLLWCLDEYWYYSVFTLFMLVSFECTLVQQQLKNMQMIRQMGNKPFKILVYRLRKWVRINSDELVPGDIVSVSRNFGLNNTTSSTNNTLVNSNTQNYSLPCDILLLRGQCIVNESMLTGESVPVIKEPVESRNDLKDMFDIDNDGKLHVLCGGTVIVQHTPPPKNDSGLRAQDNGCIGYVLRTGFNTSQGKLLRTIMYSVKRVTANNLETFMFILFLLIFAIAASSYVWIEGTKDPSKNRYKLLLECALILTSVIPPELPIELALAVNTSLISLVKLGIYCTEPFRIPFAGKIDICCFDKTGTLTSDDLLVEGVAGIDDKMDIVSVKDLPLETLHTLATCQTLMNLDDELIGDPLEKVTLQAIDWTLTKGDVVIAKKPKAITDGSQVKSSAMGWKIYQRFYFSSALKRMSVIAGHTKPGSVETSYIATCKGAPEVLKPMIKDVPSNFDSIYLHYAREGARVLCLGYKELGNLTHQQTREMTREQVESDLKFAGFVVFSSPLKPDSKSVIKEIMNASHHITMITGDNPLTACHVAAKLRLTDKKNAFVLTRKDEISDEWFWQSILDEKNVKPIEFANQKQKYVPPSRLKESEDLVYHYLCLTGEGFDYMYKNQLVLLKKIIPEVKVFARVSPKQKEQVITMLKNLGFVTLMCGDGTNDVGALKHADVGVALLANSNANSNAEYEQKKRAKINEAQQLSMEVNTNRMRASPNNFNSQAPVINAQKKLAEVLKELEEAEEAQIVKLGDASIASPFTYKQSSIQCVCDIIKQGRCTLVTTLQMFKILALNALILAYSQSVLYLDGIKLSDGQATMQGLLLAGCFLFISRSKPLKNLSKTRPLPNIFNLYTILTVLGQFAVHLGCLIYLVNEAKSRSPPREEKFADLESEFKPSLLNSTVYIISLSLQVATFAINYKGHPFMESLKENKPLLYSIMFSAGAVFVLAGRLMPELSDQFQIVDFSEEYRKILLIVILLDFCASYILDRILEFLFVMEKKNINSQDVEKEKLGNSKENIAKNESLKSPLEDFNNLVNSLNPQKNSYHLTRVVLVRFLAFLYAVAFLVAFNQNKNLLGKNGLLPANKYMDRIYKNFKPQFNMLNGTISDQLWKKLDLFSKIPTLFWFFNWSKNIDLLLDYTSLIGLSVSSIILISGSANSILFVFLWILYHSIVNIGQTWYSFGWESQVLESGFIAIFLVPFFSLKKINSKSPPSFVAIILYRWLIFRIMIGAGLIKLRGDKCWIDLTCMNYFYETQPVPNPLSFYLHKEPESIHKFEVLSNHFIELIAPFLVLMPFRPMRLVGGAIQIIFQAVLILSGNLSFLNWLTILPAIACFDDFSLKFLFNRKRGSTMWNVLKIQHMEKCKNSAQVKVINKGQSIKRRMRQTIDLLVLASICYLSMPVIMNLISEKQAMNTSFEPFRIVNTYGAFGSVTKERYEVIFKGTNAKYFDDPKTEWLEYEFKCKPGDINRRPCFISPYHYRLDWLMWFAAFQSYEYNPWLLSLSAKLLKNDKNFTTQMIASNPFENLEPPKYIKADLYLYNYAEINESISAWWKRKYVKSYIPTISMRNIDHFIKELEWDY</sequence>
<dbReference type="GO" id="GO:0051604">
    <property type="term" value="P:protein maturation"/>
    <property type="evidence" value="ECO:0007669"/>
    <property type="project" value="InterPro"/>
</dbReference>
<evidence type="ECO:0000256" key="11">
    <source>
        <dbReference type="ARBA" id="ARBA00022989"/>
    </source>
</evidence>
<dbReference type="SFLD" id="SFLDF00027">
    <property type="entry name" value="p-type_atpase"/>
    <property type="match status" value="1"/>
</dbReference>
<evidence type="ECO:0000256" key="3">
    <source>
        <dbReference type="ARBA" id="ARBA00022448"/>
    </source>
</evidence>
<protein>
    <recommendedName>
        <fullName evidence="13">Lipase maturation factor</fullName>
    </recommendedName>
</protein>
<evidence type="ECO:0000256" key="9">
    <source>
        <dbReference type="ARBA" id="ARBA00022842"/>
    </source>
</evidence>
<feature type="transmembrane region" description="Helical" evidence="13">
    <location>
        <begin position="1271"/>
        <end position="1288"/>
    </location>
</feature>
<feature type="transmembrane region" description="Helical" evidence="13">
    <location>
        <begin position="36"/>
        <end position="56"/>
    </location>
</feature>
<dbReference type="InterPro" id="IPR008250">
    <property type="entry name" value="ATPase_P-typ_transduc_dom_A_sf"/>
</dbReference>
<keyword evidence="9" id="KW-0460">Magnesium</keyword>
<dbReference type="GO" id="GO:0006874">
    <property type="term" value="P:intracellular calcium ion homeostasis"/>
    <property type="evidence" value="ECO:0007669"/>
    <property type="project" value="TreeGrafter"/>
</dbReference>
<dbReference type="CDD" id="cd07543">
    <property type="entry name" value="P-type_ATPase_cation"/>
    <property type="match status" value="1"/>
</dbReference>
<keyword evidence="8" id="KW-0067">ATP-binding</keyword>
<comment type="caution">
    <text evidence="13">Lacks conserved residue(s) required for the propagation of feature annotation.</text>
</comment>
<proteinExistence type="inferred from homology"/>
<evidence type="ECO:0000313" key="19">
    <source>
        <dbReference type="EMBL" id="CAF0703841.1"/>
    </source>
</evidence>
<feature type="transmembrane region" description="Helical" evidence="13">
    <location>
        <begin position="438"/>
        <end position="457"/>
    </location>
</feature>
<feature type="transmembrane region" description="Helical" evidence="13">
    <location>
        <begin position="237"/>
        <end position="256"/>
    </location>
</feature>
<dbReference type="InterPro" id="IPR023214">
    <property type="entry name" value="HAD_sf"/>
</dbReference>
<dbReference type="InterPro" id="IPR057255">
    <property type="entry name" value="2TM_P5A-ATPase"/>
</dbReference>
<dbReference type="GO" id="GO:0005789">
    <property type="term" value="C:endoplasmic reticulum membrane"/>
    <property type="evidence" value="ECO:0007669"/>
    <property type="project" value="UniProtKB-SubCell"/>
</dbReference>
<evidence type="ECO:0000256" key="10">
    <source>
        <dbReference type="ARBA" id="ARBA00022967"/>
    </source>
</evidence>
<feature type="transmembrane region" description="Helical" evidence="13">
    <location>
        <begin position="1541"/>
        <end position="1563"/>
    </location>
</feature>
<feature type="domain" description="P-type ATPase A" evidence="15">
    <location>
        <begin position="325"/>
        <end position="421"/>
    </location>
</feature>
<evidence type="ECO:0000313" key="20">
    <source>
        <dbReference type="Proteomes" id="UP000663879"/>
    </source>
</evidence>
<dbReference type="SUPFAM" id="SSF81665">
    <property type="entry name" value="Calcium ATPase, transmembrane domain M"/>
    <property type="match status" value="1"/>
</dbReference>
<dbReference type="InterPro" id="IPR044492">
    <property type="entry name" value="P_typ_ATPase_HD_dom"/>
</dbReference>
<feature type="transmembrane region" description="Helical" evidence="13">
    <location>
        <begin position="1191"/>
        <end position="1210"/>
    </location>
</feature>
<evidence type="ECO:0000256" key="1">
    <source>
        <dbReference type="ARBA" id="ARBA00004477"/>
    </source>
</evidence>
<evidence type="ECO:0000256" key="2">
    <source>
        <dbReference type="ARBA" id="ARBA00006000"/>
    </source>
</evidence>
<dbReference type="GO" id="GO:0005524">
    <property type="term" value="F:ATP binding"/>
    <property type="evidence" value="ECO:0007669"/>
    <property type="project" value="UniProtKB-KW"/>
</dbReference>
<dbReference type="GO" id="GO:0016887">
    <property type="term" value="F:ATP hydrolysis activity"/>
    <property type="evidence" value="ECO:0007669"/>
    <property type="project" value="InterPro"/>
</dbReference>
<dbReference type="FunFam" id="3.40.50.1000:FF:000056">
    <property type="entry name" value="Cation-transporting ATPase"/>
    <property type="match status" value="1"/>
</dbReference>
<dbReference type="InterPro" id="IPR057433">
    <property type="entry name" value="LMF1/2_C"/>
</dbReference>
<feature type="coiled-coil region" evidence="14">
    <location>
        <begin position="906"/>
        <end position="965"/>
    </location>
</feature>
<dbReference type="Proteomes" id="UP000663879">
    <property type="component" value="Unassembled WGS sequence"/>
</dbReference>
<keyword evidence="7 13" id="KW-0256">Endoplasmic reticulum</keyword>
<comment type="similarity">
    <text evidence="2">Belongs to the cation transport ATPase (P-type) (TC 3.A.3) family. Type V subfamily.</text>
</comment>
<feature type="transmembrane region" description="Helical" evidence="13">
    <location>
        <begin position="1361"/>
        <end position="1388"/>
    </location>
</feature>
<feature type="transmembrane region" description="Helical" evidence="13">
    <location>
        <begin position="1518"/>
        <end position="1535"/>
    </location>
</feature>
<feature type="transmembrane region" description="Helical" evidence="13">
    <location>
        <begin position="1400"/>
        <end position="1421"/>
    </location>
</feature>
<feature type="transmembrane region" description="Helical" evidence="13">
    <location>
        <begin position="1433"/>
        <end position="1454"/>
    </location>
</feature>
<dbReference type="PRINTS" id="PR00119">
    <property type="entry name" value="CATATPASE"/>
</dbReference>
<feature type="domain" description="P5A-ATPase transmembrane helical hairpin" evidence="17">
    <location>
        <begin position="34"/>
        <end position="102"/>
    </location>
</feature>
<dbReference type="GO" id="GO:0019829">
    <property type="term" value="F:ATPase-coupled monoatomic cation transmembrane transporter activity"/>
    <property type="evidence" value="ECO:0007669"/>
    <property type="project" value="TreeGrafter"/>
</dbReference>
<dbReference type="Gene3D" id="3.40.1110.10">
    <property type="entry name" value="Calcium-transporting ATPase, cytoplasmic domain N"/>
    <property type="match status" value="1"/>
</dbReference>
<dbReference type="InterPro" id="IPR036412">
    <property type="entry name" value="HAD-like_sf"/>
</dbReference>
<keyword evidence="6" id="KW-0547">Nucleotide-binding</keyword>
<feature type="domain" description="Lipase maturation factor 1/2 N-terminal" evidence="16">
    <location>
        <begin position="1399"/>
        <end position="1559"/>
    </location>
</feature>
<dbReference type="Gene3D" id="3.40.50.1000">
    <property type="entry name" value="HAD superfamily/HAD-like"/>
    <property type="match status" value="1"/>
</dbReference>
<comment type="function">
    <text evidence="13">Involved in the maturation of specific proteins in the endoplasmic reticulum.</text>
</comment>
<dbReference type="Gene3D" id="2.70.150.10">
    <property type="entry name" value="Calcium-transporting ATPase, cytoplasmic transduction domain A"/>
    <property type="match status" value="1"/>
</dbReference>
<dbReference type="PANTHER" id="PTHR45630:SF7">
    <property type="entry name" value="ENDOPLASMIC RETICULUM TRANSMEMBRANE HELIX TRANSLOCASE"/>
    <property type="match status" value="1"/>
</dbReference>
<feature type="transmembrane region" description="Helical" evidence="13">
    <location>
        <begin position="68"/>
        <end position="91"/>
    </location>
</feature>
<keyword evidence="20" id="KW-1185">Reference proteome</keyword>
<dbReference type="InterPro" id="IPR006544">
    <property type="entry name" value="P-type_TPase_V"/>
</dbReference>
<dbReference type="OrthoDB" id="48943at2759"/>
<evidence type="ECO:0000259" key="16">
    <source>
        <dbReference type="Pfam" id="PF06762"/>
    </source>
</evidence>
<feature type="domain" description="Lipase maturation factor 1/2 C-terminal" evidence="18">
    <location>
        <begin position="1641"/>
        <end position="1782"/>
    </location>
</feature>
<gene>
    <name evidence="19" type="ORF">OXX778_LOCUS88</name>
</gene>
<keyword evidence="11 13" id="KW-1133">Transmembrane helix</keyword>
<reference evidence="19" key="1">
    <citation type="submission" date="2021-02" db="EMBL/GenBank/DDBJ databases">
        <authorList>
            <person name="Nowell W R."/>
        </authorList>
    </citation>
    <scope>NUCLEOTIDE SEQUENCE</scope>
    <source>
        <strain evidence="19">Ploen Becks lab</strain>
    </source>
</reference>
<dbReference type="PANTHER" id="PTHR45630">
    <property type="entry name" value="CATION-TRANSPORTING ATPASE-RELATED"/>
    <property type="match status" value="1"/>
</dbReference>
<keyword evidence="3" id="KW-0813">Transport</keyword>
<dbReference type="NCBIfam" id="TIGR01494">
    <property type="entry name" value="ATPase_P-type"/>
    <property type="match status" value="2"/>
</dbReference>
<dbReference type="SFLD" id="SFLDG00002">
    <property type="entry name" value="C1.7:_P-type_atpase_like"/>
    <property type="match status" value="1"/>
</dbReference>
<feature type="transmembrane region" description="Helical" evidence="13">
    <location>
        <begin position="1606"/>
        <end position="1626"/>
    </location>
</feature>
<organism evidence="19 20">
    <name type="scientific">Brachionus calyciflorus</name>
    <dbReference type="NCBI Taxonomy" id="104777"/>
    <lineage>
        <taxon>Eukaryota</taxon>
        <taxon>Metazoa</taxon>
        <taxon>Spiralia</taxon>
        <taxon>Gnathifera</taxon>
        <taxon>Rotifera</taxon>
        <taxon>Eurotatoria</taxon>
        <taxon>Monogononta</taxon>
        <taxon>Pseudotrocha</taxon>
        <taxon>Ploima</taxon>
        <taxon>Brachionidae</taxon>
        <taxon>Brachionus</taxon>
    </lineage>
</organism>
<evidence type="ECO:0000259" key="18">
    <source>
        <dbReference type="Pfam" id="PF25179"/>
    </source>
</evidence>
<comment type="similarity">
    <text evidence="13">Belongs to the lipase maturation factor family.</text>
</comment>
<dbReference type="InterPro" id="IPR001757">
    <property type="entry name" value="P_typ_ATPase"/>
</dbReference>
<evidence type="ECO:0000256" key="4">
    <source>
        <dbReference type="ARBA" id="ARBA00022692"/>
    </source>
</evidence>
<dbReference type="Pfam" id="PF25179">
    <property type="entry name" value="LMF1_C"/>
    <property type="match status" value="1"/>
</dbReference>
<dbReference type="SUPFAM" id="SSF81660">
    <property type="entry name" value="Metal cation-transporting ATPase, ATP-binding domain N"/>
    <property type="match status" value="1"/>
</dbReference>